<protein>
    <recommendedName>
        <fullName evidence="7">Ketoreductase (KR) domain-containing protein</fullName>
    </recommendedName>
</protein>
<feature type="region of interest" description="Disordered" evidence="3">
    <location>
        <begin position="371"/>
        <end position="432"/>
    </location>
</feature>
<evidence type="ECO:0000256" key="1">
    <source>
        <dbReference type="ARBA" id="ARBA00006484"/>
    </source>
</evidence>
<keyword evidence="6" id="KW-1185">Reference proteome</keyword>
<dbReference type="STRING" id="669874.A0A1E4TYB1"/>
<dbReference type="SUPFAM" id="SSF51735">
    <property type="entry name" value="NAD(P)-binding Rossmann-fold domains"/>
    <property type="match status" value="1"/>
</dbReference>
<organism evidence="5 6">
    <name type="scientific">Pachysolen tannophilus NRRL Y-2460</name>
    <dbReference type="NCBI Taxonomy" id="669874"/>
    <lineage>
        <taxon>Eukaryota</taxon>
        <taxon>Fungi</taxon>
        <taxon>Dikarya</taxon>
        <taxon>Ascomycota</taxon>
        <taxon>Saccharomycotina</taxon>
        <taxon>Pichiomycetes</taxon>
        <taxon>Pachysolenaceae</taxon>
        <taxon>Pachysolen</taxon>
    </lineage>
</organism>
<keyword evidence="4" id="KW-0472">Membrane</keyword>
<accession>A0A1E4TYB1</accession>
<feature type="transmembrane region" description="Helical" evidence="4">
    <location>
        <begin position="279"/>
        <end position="301"/>
    </location>
</feature>
<dbReference type="Proteomes" id="UP000094236">
    <property type="component" value="Unassembled WGS sequence"/>
</dbReference>
<evidence type="ECO:0000313" key="6">
    <source>
        <dbReference type="Proteomes" id="UP000094236"/>
    </source>
</evidence>
<dbReference type="InterPro" id="IPR036291">
    <property type="entry name" value="NAD(P)-bd_dom_sf"/>
</dbReference>
<dbReference type="InterPro" id="IPR002347">
    <property type="entry name" value="SDR_fam"/>
</dbReference>
<dbReference type="Gene3D" id="3.40.50.720">
    <property type="entry name" value="NAD(P)-binding Rossmann-like Domain"/>
    <property type="match status" value="1"/>
</dbReference>
<dbReference type="GO" id="GO:0016491">
    <property type="term" value="F:oxidoreductase activity"/>
    <property type="evidence" value="ECO:0007669"/>
    <property type="project" value="UniProtKB-KW"/>
</dbReference>
<dbReference type="PANTHER" id="PTHR24320:SF285">
    <property type="entry name" value="RETINOL DEHYDROGENASE 14"/>
    <property type="match status" value="1"/>
</dbReference>
<feature type="compositionally biased region" description="Low complexity" evidence="3">
    <location>
        <begin position="407"/>
        <end position="424"/>
    </location>
</feature>
<dbReference type="OrthoDB" id="191979at2759"/>
<reference evidence="6" key="1">
    <citation type="submission" date="2016-05" db="EMBL/GenBank/DDBJ databases">
        <title>Comparative genomics of biotechnologically important yeasts.</title>
        <authorList>
            <consortium name="DOE Joint Genome Institute"/>
            <person name="Riley R."/>
            <person name="Haridas S."/>
            <person name="Wolfe K.H."/>
            <person name="Lopes M.R."/>
            <person name="Hittinger C.T."/>
            <person name="Goker M."/>
            <person name="Salamov A."/>
            <person name="Wisecaver J."/>
            <person name="Long T.M."/>
            <person name="Aerts A.L."/>
            <person name="Barry K."/>
            <person name="Choi C."/>
            <person name="Clum A."/>
            <person name="Coughlan A.Y."/>
            <person name="Deshpande S."/>
            <person name="Douglass A.P."/>
            <person name="Hanson S.J."/>
            <person name="Klenk H.-P."/>
            <person name="Labutti K."/>
            <person name="Lapidus A."/>
            <person name="Lindquist E."/>
            <person name="Lipzen A."/>
            <person name="Meier-Kolthoff J.P."/>
            <person name="Ohm R.A."/>
            <person name="Otillar R.P."/>
            <person name="Pangilinan J."/>
            <person name="Peng Y."/>
            <person name="Rokas A."/>
            <person name="Rosa C.A."/>
            <person name="Scheuner C."/>
            <person name="Sibirny A.A."/>
            <person name="Slot J.C."/>
            <person name="Stielow J.B."/>
            <person name="Sun H."/>
            <person name="Kurtzman C.P."/>
            <person name="Blackwell M."/>
            <person name="Grigoriev I.V."/>
            <person name="Jeffries T.W."/>
        </authorList>
    </citation>
    <scope>NUCLEOTIDE SEQUENCE [LARGE SCALE GENOMIC DNA]</scope>
    <source>
        <strain evidence="6">NRRL Y-2460</strain>
    </source>
</reference>
<gene>
    <name evidence="5" type="ORF">PACTADRAFT_48539</name>
</gene>
<evidence type="ECO:0000256" key="2">
    <source>
        <dbReference type="ARBA" id="ARBA00023002"/>
    </source>
</evidence>
<keyword evidence="4" id="KW-1133">Transmembrane helix</keyword>
<dbReference type="AlphaFoldDB" id="A0A1E4TYB1"/>
<name>A0A1E4TYB1_PACTA</name>
<sequence length="432" mass="49182">MPLNILGTLLVKGTDGIPGWEYIRSFGPLVITTISLKYYFGGVKNTWERDLHGKVYLVTGGTAGLGRSVVEELAKRGAQLILLTSTTPEENPWLVDYIDDLRNDTENILIYTEKCDLSSLYSIRKFATSWLDNTPPRRLDGVICLAGESIPIGFPRQVSIDGVERQIAINYLGHFHLLTLLSPALRVQPPDRDVQILMTTCFTQAMGDIDLNDPLWLNKRYPSKNPWRIFGSSKLMLLMFAKEFQKKIEQQPRKDNLPHNVRINIINPGIMRSPSTRRIISFGAVWGLFLYLILYPIWFIFLKSCTQGAQSYLHVLQNPKFQELKGGNLISDCKIYNTARNEPNDEEMCKQLYDKTNKMIDELEKKSAIERKKLSTKKEKESISSKNNKKDKMPLFPEKKPEKKPDSTATTNTSTTSTKPSSGSTRKRNSKK</sequence>
<dbReference type="PANTHER" id="PTHR24320">
    <property type="entry name" value="RETINOL DEHYDROGENASE"/>
    <property type="match status" value="1"/>
</dbReference>
<dbReference type="Pfam" id="PF00106">
    <property type="entry name" value="adh_short"/>
    <property type="match status" value="1"/>
</dbReference>
<keyword evidence="4" id="KW-0812">Transmembrane</keyword>
<feature type="compositionally biased region" description="Basic and acidic residues" evidence="3">
    <location>
        <begin position="371"/>
        <end position="406"/>
    </location>
</feature>
<evidence type="ECO:0008006" key="7">
    <source>
        <dbReference type="Google" id="ProtNLM"/>
    </source>
</evidence>
<proteinExistence type="inferred from homology"/>
<dbReference type="EMBL" id="KV454012">
    <property type="protein sequence ID" value="ODV96721.1"/>
    <property type="molecule type" value="Genomic_DNA"/>
</dbReference>
<evidence type="ECO:0000313" key="5">
    <source>
        <dbReference type="EMBL" id="ODV96721.1"/>
    </source>
</evidence>
<dbReference type="PRINTS" id="PR00081">
    <property type="entry name" value="GDHRDH"/>
</dbReference>
<evidence type="ECO:0000256" key="3">
    <source>
        <dbReference type="SAM" id="MobiDB-lite"/>
    </source>
</evidence>
<keyword evidence="2" id="KW-0560">Oxidoreductase</keyword>
<evidence type="ECO:0000256" key="4">
    <source>
        <dbReference type="SAM" id="Phobius"/>
    </source>
</evidence>
<comment type="similarity">
    <text evidence="1">Belongs to the short-chain dehydrogenases/reductases (SDR) family.</text>
</comment>